<dbReference type="Gene3D" id="3.30.420.10">
    <property type="entry name" value="Ribonuclease H-like superfamily/Ribonuclease H"/>
    <property type="match status" value="1"/>
</dbReference>
<dbReference type="SUPFAM" id="SSF53098">
    <property type="entry name" value="Ribonuclease H-like"/>
    <property type="match status" value="1"/>
</dbReference>
<protein>
    <recommendedName>
        <fullName evidence="1">RNase H type-1 domain-containing protein</fullName>
    </recommendedName>
</protein>
<dbReference type="Pfam" id="PF13456">
    <property type="entry name" value="RVT_3"/>
    <property type="match status" value="1"/>
</dbReference>
<dbReference type="Proteomes" id="UP001497516">
    <property type="component" value="Chromosome 5"/>
</dbReference>
<name>A0AAV2EYZ9_9ROSI</name>
<dbReference type="AlphaFoldDB" id="A0AAV2EYZ9"/>
<dbReference type="InterPro" id="IPR036397">
    <property type="entry name" value="RNaseH_sf"/>
</dbReference>
<dbReference type="EMBL" id="OZ034818">
    <property type="protein sequence ID" value="CAL1390818.1"/>
    <property type="molecule type" value="Genomic_DNA"/>
</dbReference>
<dbReference type="GO" id="GO:0003676">
    <property type="term" value="F:nucleic acid binding"/>
    <property type="evidence" value="ECO:0007669"/>
    <property type="project" value="InterPro"/>
</dbReference>
<evidence type="ECO:0000259" key="1">
    <source>
        <dbReference type="Pfam" id="PF13456"/>
    </source>
</evidence>
<gene>
    <name evidence="2" type="ORF">LTRI10_LOCUS31578</name>
</gene>
<keyword evidence="3" id="KW-1185">Reference proteome</keyword>
<proteinExistence type="predicted"/>
<feature type="domain" description="RNase H type-1" evidence="1">
    <location>
        <begin position="18"/>
        <end position="114"/>
    </location>
</feature>
<evidence type="ECO:0000313" key="3">
    <source>
        <dbReference type="Proteomes" id="UP001497516"/>
    </source>
</evidence>
<dbReference type="InterPro" id="IPR002156">
    <property type="entry name" value="RNaseH_domain"/>
</dbReference>
<sequence>MQLFATQGARLVLLSVGQTSMWCWQLVYITKVYLAERLPVRDAITFLASSSLTHVIVEGDSEVVINQIRQGVIEGSFGGPMLRKCRQILDSLSVCMEFKAVPRAANSAAHRVALKALLLSLLELESFDFWVASLGCSL</sequence>
<dbReference type="GO" id="GO:0004523">
    <property type="term" value="F:RNA-DNA hybrid ribonuclease activity"/>
    <property type="evidence" value="ECO:0007669"/>
    <property type="project" value="InterPro"/>
</dbReference>
<accession>A0AAV2EYZ9</accession>
<evidence type="ECO:0000313" key="2">
    <source>
        <dbReference type="EMBL" id="CAL1390818.1"/>
    </source>
</evidence>
<organism evidence="2 3">
    <name type="scientific">Linum trigynum</name>
    <dbReference type="NCBI Taxonomy" id="586398"/>
    <lineage>
        <taxon>Eukaryota</taxon>
        <taxon>Viridiplantae</taxon>
        <taxon>Streptophyta</taxon>
        <taxon>Embryophyta</taxon>
        <taxon>Tracheophyta</taxon>
        <taxon>Spermatophyta</taxon>
        <taxon>Magnoliopsida</taxon>
        <taxon>eudicotyledons</taxon>
        <taxon>Gunneridae</taxon>
        <taxon>Pentapetalae</taxon>
        <taxon>rosids</taxon>
        <taxon>fabids</taxon>
        <taxon>Malpighiales</taxon>
        <taxon>Linaceae</taxon>
        <taxon>Linum</taxon>
    </lineage>
</organism>
<reference evidence="2 3" key="1">
    <citation type="submission" date="2024-04" db="EMBL/GenBank/DDBJ databases">
        <authorList>
            <person name="Fracassetti M."/>
        </authorList>
    </citation>
    <scope>NUCLEOTIDE SEQUENCE [LARGE SCALE GENOMIC DNA]</scope>
</reference>
<dbReference type="InterPro" id="IPR012337">
    <property type="entry name" value="RNaseH-like_sf"/>
</dbReference>